<sequence>MENELPVPHTSSSTSSGCNSGSSSGSGRPTGPQISVYSGIPDRQTVQVIQQALHRQPSTAAQYLQQMYAAQQQHLMLQTAALQQQHLSGAQLQSLAAVQQASLVANRQGSSSGSNVSAQAPAQSSSINLAASPAAAQLINRAQSVNSATASGIAQQAVLLGNTSSPALTASQAQMYLRAQMVQNLTLRTQQPPTAAASGPTPTQPVLPSLALKPTPGGNQPLPTPSQGRNTAQGSPAGAKPGIADSVLEPLKKGDGNSSAPGSMEGRAGLSRMAPAVATHPLVAPAYAQLQPHQLLSQPPSKHLQPQFVLQPQPQQQPPPPQQSRPALQAQSHPQLASVPPSLTLQPSPEAHARPLGPVTPALPLQCPTTNLHKAGGTQQCHPPTPDAGPHNGYPEGPAHTPQRRFQHASAVILQLQPASPVPQQCATDDWKEAVPGEKSVPETQSGPSPHQQAIVTAMPGGLPVPKSPNIQQSPAHETGQGIVHALTDLSSPGMTSGNGNSASSITGTAPQNGENKPPQAIVKPQILTHVIEGFVIQEGAEPFPVGRSSLLVGNLKKKYAQGFLPEKLPQQDHTTTTDSEMEEPYLQESKEEGTPLKLKCELCGRVDFAYKFKRSKRFCSMACAKRYNVGCTKRVGLFHSDRSKLQKAGATTHNRRRASKASLPTLTKDTKKQPTGAVPLSVTAALQLTHSQEDSSRCSDNSSYEEPLSPISASSSTSRRRQGQRDLELPDMHVRDLVGMGHHFLPSEPTKWNVEDVYEFIRSLPGCQEIAEEFRAQEIDGQALLLLKEDHLMSAMNIKLGPALKIYARISMLKDS</sequence>
<dbReference type="AlphaFoldDB" id="A0A8C7BFW0"/>
<dbReference type="Pfam" id="PF21319">
    <property type="entry name" value="zf-FCS_1"/>
    <property type="match status" value="1"/>
</dbReference>
<feature type="compositionally biased region" description="Low complexity" evidence="9">
    <location>
        <begin position="190"/>
        <end position="201"/>
    </location>
</feature>
<feature type="compositionally biased region" description="Polar residues" evidence="9">
    <location>
        <begin position="442"/>
        <end position="455"/>
    </location>
</feature>
<evidence type="ECO:0000256" key="5">
    <source>
        <dbReference type="ARBA" id="ARBA00022833"/>
    </source>
</evidence>
<feature type="region of interest" description="Disordered" evidence="9">
    <location>
        <begin position="1"/>
        <end position="38"/>
    </location>
</feature>
<accession>A0A8C7BFW0</accession>
<feature type="compositionally biased region" description="Low complexity" evidence="9">
    <location>
        <begin position="11"/>
        <end position="27"/>
    </location>
</feature>
<feature type="region of interest" description="Disordered" evidence="9">
    <location>
        <begin position="644"/>
        <end position="679"/>
    </location>
</feature>
<feature type="compositionally biased region" description="Polar residues" evidence="9">
    <location>
        <begin position="489"/>
        <end position="515"/>
    </location>
</feature>
<feature type="compositionally biased region" description="Polar residues" evidence="9">
    <location>
        <begin position="367"/>
        <end position="382"/>
    </location>
</feature>
<dbReference type="Pfam" id="PF00536">
    <property type="entry name" value="SAM_1"/>
    <property type="match status" value="1"/>
</dbReference>
<dbReference type="Gene3D" id="1.10.150.50">
    <property type="entry name" value="Transcription Factor, Ets-1"/>
    <property type="match status" value="1"/>
</dbReference>
<dbReference type="GO" id="GO:0042393">
    <property type="term" value="F:histone binding"/>
    <property type="evidence" value="ECO:0007669"/>
    <property type="project" value="TreeGrafter"/>
</dbReference>
<dbReference type="CDD" id="cd09577">
    <property type="entry name" value="SAM_Ph1_2_3"/>
    <property type="match status" value="1"/>
</dbReference>
<feature type="domain" description="FCS-type" evidence="11">
    <location>
        <begin position="592"/>
        <end position="626"/>
    </location>
</feature>
<dbReference type="InterPro" id="IPR050548">
    <property type="entry name" value="PcG_chromatin_remod_factors"/>
</dbReference>
<feature type="region of interest" description="Disordered" evidence="9">
    <location>
        <begin position="310"/>
        <end position="404"/>
    </location>
</feature>
<name>A0A8C7BFW0_NEOVI</name>
<evidence type="ECO:0000313" key="13">
    <source>
        <dbReference type="Proteomes" id="UP000694425"/>
    </source>
</evidence>
<evidence type="ECO:0000256" key="7">
    <source>
        <dbReference type="ARBA" id="ARBA00023242"/>
    </source>
</evidence>
<evidence type="ECO:0000259" key="11">
    <source>
        <dbReference type="PROSITE" id="PS51024"/>
    </source>
</evidence>
<keyword evidence="13" id="KW-1185">Reference proteome</keyword>
<reference evidence="12" key="1">
    <citation type="submission" date="2025-08" db="UniProtKB">
        <authorList>
            <consortium name="Ensembl"/>
        </authorList>
    </citation>
    <scope>IDENTIFICATION</scope>
</reference>
<keyword evidence="5" id="KW-0862">Zinc</keyword>
<protein>
    <submittedName>
        <fullName evidence="12">Polyhomeotic homolog 2</fullName>
    </submittedName>
</protein>
<keyword evidence="6" id="KW-0238">DNA-binding</keyword>
<reference evidence="12" key="2">
    <citation type="submission" date="2025-09" db="UniProtKB">
        <authorList>
            <consortium name="Ensembl"/>
        </authorList>
    </citation>
    <scope>IDENTIFICATION</scope>
</reference>
<dbReference type="GO" id="GO:0035102">
    <property type="term" value="C:PRC1 complex"/>
    <property type="evidence" value="ECO:0007669"/>
    <property type="project" value="TreeGrafter"/>
</dbReference>
<dbReference type="InterPro" id="IPR012313">
    <property type="entry name" value="Znf_FCS"/>
</dbReference>
<dbReference type="GeneTree" id="ENSGT00940000160840"/>
<dbReference type="GO" id="GO:0003682">
    <property type="term" value="F:chromatin binding"/>
    <property type="evidence" value="ECO:0007669"/>
    <property type="project" value="TreeGrafter"/>
</dbReference>
<dbReference type="Pfam" id="PF16616">
    <property type="entry name" value="PHC2_SAM_assoc"/>
    <property type="match status" value="1"/>
</dbReference>
<evidence type="ECO:0000256" key="8">
    <source>
        <dbReference type="PROSITE-ProRule" id="PRU00367"/>
    </source>
</evidence>
<feature type="region of interest" description="Disordered" evidence="9">
    <location>
        <begin position="190"/>
        <end position="268"/>
    </location>
</feature>
<dbReference type="InterPro" id="IPR038603">
    <property type="entry name" value="Znf_FCS_sf"/>
</dbReference>
<dbReference type="GO" id="GO:0003677">
    <property type="term" value="F:DNA binding"/>
    <property type="evidence" value="ECO:0007669"/>
    <property type="project" value="UniProtKB-KW"/>
</dbReference>
<evidence type="ECO:0000256" key="3">
    <source>
        <dbReference type="ARBA" id="ARBA00022723"/>
    </source>
</evidence>
<organism evidence="12 13">
    <name type="scientific">Neovison vison</name>
    <name type="common">American mink</name>
    <name type="synonym">Mustela vison</name>
    <dbReference type="NCBI Taxonomy" id="452646"/>
    <lineage>
        <taxon>Eukaryota</taxon>
        <taxon>Metazoa</taxon>
        <taxon>Chordata</taxon>
        <taxon>Craniata</taxon>
        <taxon>Vertebrata</taxon>
        <taxon>Euteleostomi</taxon>
        <taxon>Mammalia</taxon>
        <taxon>Eutheria</taxon>
        <taxon>Laurasiatheria</taxon>
        <taxon>Carnivora</taxon>
        <taxon>Caniformia</taxon>
        <taxon>Musteloidea</taxon>
        <taxon>Mustelidae</taxon>
        <taxon>Mustelinae</taxon>
        <taxon>Neogale</taxon>
    </lineage>
</organism>
<feature type="compositionally biased region" description="Polar residues" evidence="9">
    <location>
        <begin position="225"/>
        <end position="234"/>
    </location>
</feature>
<dbReference type="Proteomes" id="UP000694425">
    <property type="component" value="Unplaced"/>
</dbReference>
<evidence type="ECO:0000256" key="9">
    <source>
        <dbReference type="SAM" id="MobiDB-lite"/>
    </source>
</evidence>
<dbReference type="FunFam" id="3.30.60.160:FF:000002">
    <property type="entry name" value="Polyhomeotic-like protein 2 isoform 1"/>
    <property type="match status" value="1"/>
</dbReference>
<dbReference type="GO" id="GO:0045892">
    <property type="term" value="P:negative regulation of DNA-templated transcription"/>
    <property type="evidence" value="ECO:0007669"/>
    <property type="project" value="TreeGrafter"/>
</dbReference>
<keyword evidence="7" id="KW-0539">Nucleus</keyword>
<dbReference type="PROSITE" id="PS50105">
    <property type="entry name" value="SAM_DOMAIN"/>
    <property type="match status" value="1"/>
</dbReference>
<evidence type="ECO:0000259" key="10">
    <source>
        <dbReference type="PROSITE" id="PS50105"/>
    </source>
</evidence>
<dbReference type="Gene3D" id="3.30.60.160">
    <property type="match status" value="1"/>
</dbReference>
<dbReference type="SMART" id="SM00454">
    <property type="entry name" value="SAM"/>
    <property type="match status" value="1"/>
</dbReference>
<dbReference type="PANTHER" id="PTHR12247">
    <property type="entry name" value="POLYCOMB GROUP PROTEIN"/>
    <property type="match status" value="1"/>
</dbReference>
<evidence type="ECO:0000256" key="1">
    <source>
        <dbReference type="ARBA" id="ARBA00004123"/>
    </source>
</evidence>
<dbReference type="InterPro" id="IPR013761">
    <property type="entry name" value="SAM/pointed_sf"/>
</dbReference>
<evidence type="ECO:0000256" key="6">
    <source>
        <dbReference type="ARBA" id="ARBA00023125"/>
    </source>
</evidence>
<feature type="region of interest" description="Disordered" evidence="9">
    <location>
        <begin position="692"/>
        <end position="728"/>
    </location>
</feature>
<dbReference type="Ensembl" id="ENSNVIT00000025874.1">
    <property type="protein sequence ID" value="ENSNVIP00000022222.1"/>
    <property type="gene ID" value="ENSNVIG00000017283.1"/>
</dbReference>
<dbReference type="PANTHER" id="PTHR12247:SF86">
    <property type="entry name" value="POLYHOMEOTIC-LIKE PROTEIN 2"/>
    <property type="match status" value="1"/>
</dbReference>
<dbReference type="InterPro" id="IPR001660">
    <property type="entry name" value="SAM"/>
</dbReference>
<comment type="subcellular location">
    <subcellularLocation>
        <location evidence="1">Nucleus</location>
    </subcellularLocation>
</comment>
<dbReference type="FunFam" id="1.10.150.50:FF:000011">
    <property type="entry name" value="Polyhomeotic-like protein 2 isoform 1"/>
    <property type="match status" value="1"/>
</dbReference>
<feature type="domain" description="SAM" evidence="10">
    <location>
        <begin position="753"/>
        <end position="817"/>
    </location>
</feature>
<evidence type="ECO:0000313" key="12">
    <source>
        <dbReference type="Ensembl" id="ENSNVIP00000022222.1"/>
    </source>
</evidence>
<feature type="region of interest" description="Disordered" evidence="9">
    <location>
        <begin position="429"/>
        <end position="520"/>
    </location>
</feature>
<dbReference type="GO" id="GO:0008270">
    <property type="term" value="F:zinc ion binding"/>
    <property type="evidence" value="ECO:0007669"/>
    <property type="project" value="UniProtKB-KW"/>
</dbReference>
<dbReference type="SUPFAM" id="SSF47769">
    <property type="entry name" value="SAM/Pointed domain"/>
    <property type="match status" value="1"/>
</dbReference>
<evidence type="ECO:0000256" key="2">
    <source>
        <dbReference type="ARBA" id="ARBA00022473"/>
    </source>
</evidence>
<keyword evidence="2" id="KW-0217">Developmental protein</keyword>
<evidence type="ECO:0000256" key="4">
    <source>
        <dbReference type="ARBA" id="ARBA00022771"/>
    </source>
</evidence>
<keyword evidence="3" id="KW-0479">Metal-binding</keyword>
<keyword evidence="4 8" id="KW-0863">Zinc-finger</keyword>
<dbReference type="PROSITE" id="PS51024">
    <property type="entry name" value="ZF_FCS"/>
    <property type="match status" value="1"/>
</dbReference>
<proteinExistence type="predicted"/>